<dbReference type="RefSeq" id="WP_155431948.1">
    <property type="nucleotide sequence ID" value="NZ_WNJO01000009.1"/>
</dbReference>
<dbReference type="Proteomes" id="UP000466388">
    <property type="component" value="Unassembled WGS sequence"/>
</dbReference>
<dbReference type="EMBL" id="WNJO01000009">
    <property type="protein sequence ID" value="MTV82678.1"/>
    <property type="molecule type" value="Genomic_DNA"/>
</dbReference>
<keyword evidence="3" id="KW-1185">Reference proteome</keyword>
<sequence>MKKSMLTVMAVAAGLVGGGLIGNGTAHAATWHRGTPASVRGQWVYHYRQGGLDGYRFYKYHITNFASLLVDTNMTSLRYAHYGRHYYRIKGVYKANSYHPRVKGDILVYRKGNKLKMVEYNRYIHNHHSTKGVSAIFHRE</sequence>
<organism evidence="2 3">
    <name type="scientific">Secundilactobacillus folii</name>
    <dbReference type="NCBI Taxonomy" id="2678357"/>
    <lineage>
        <taxon>Bacteria</taxon>
        <taxon>Bacillati</taxon>
        <taxon>Bacillota</taxon>
        <taxon>Bacilli</taxon>
        <taxon>Lactobacillales</taxon>
        <taxon>Lactobacillaceae</taxon>
        <taxon>Secundilactobacillus</taxon>
    </lineage>
</organism>
<protein>
    <submittedName>
        <fullName evidence="2">Uncharacterized protein</fullName>
    </submittedName>
</protein>
<proteinExistence type="predicted"/>
<dbReference type="AlphaFoldDB" id="A0A7X2XXD2"/>
<comment type="caution">
    <text evidence="2">The sequence shown here is derived from an EMBL/GenBank/DDBJ whole genome shotgun (WGS) entry which is preliminary data.</text>
</comment>
<feature type="signal peptide" evidence="1">
    <location>
        <begin position="1"/>
        <end position="28"/>
    </location>
</feature>
<keyword evidence="1" id="KW-0732">Signal</keyword>
<gene>
    <name evidence="2" type="ORF">GM612_08470</name>
</gene>
<evidence type="ECO:0000313" key="3">
    <source>
        <dbReference type="Proteomes" id="UP000466388"/>
    </source>
</evidence>
<name>A0A7X2XXD2_9LACO</name>
<evidence type="ECO:0000256" key="1">
    <source>
        <dbReference type="SAM" id="SignalP"/>
    </source>
</evidence>
<reference evidence="2 3" key="1">
    <citation type="submission" date="2019-11" db="EMBL/GenBank/DDBJ databases">
        <title>Lactobacillus sp. nov. CRM56-3, isolated from fermented tea leaves.</title>
        <authorList>
            <person name="Phuengjayaem S."/>
            <person name="Tanasupawat S."/>
        </authorList>
    </citation>
    <scope>NUCLEOTIDE SEQUENCE [LARGE SCALE GENOMIC DNA]</scope>
    <source>
        <strain evidence="2 3">CRM56-3</strain>
    </source>
</reference>
<evidence type="ECO:0000313" key="2">
    <source>
        <dbReference type="EMBL" id="MTV82678.1"/>
    </source>
</evidence>
<feature type="chain" id="PRO_5030552074" evidence="1">
    <location>
        <begin position="29"/>
        <end position="140"/>
    </location>
</feature>
<accession>A0A7X2XXD2</accession>